<proteinExistence type="inferred from homology"/>
<feature type="domain" description="Exonuclease" evidence="9">
    <location>
        <begin position="188"/>
        <end position="349"/>
    </location>
</feature>
<gene>
    <name evidence="10" type="ORF">TRFO_15712</name>
</gene>
<evidence type="ECO:0000256" key="7">
    <source>
        <dbReference type="ARBA" id="ARBA00023242"/>
    </source>
</evidence>
<protein>
    <submittedName>
        <fullName evidence="10">Exonuclease family protein</fullName>
    </submittedName>
</protein>
<comment type="function">
    <text evidence="8">Exoribonuclease involved in ribosome biosynthesis. Involved in the processing of ITS1, the internal transcribed spacer localized between the 18S and 5.8S rRNAs.</text>
</comment>
<dbReference type="GO" id="GO:0004527">
    <property type="term" value="F:exonuclease activity"/>
    <property type="evidence" value="ECO:0007669"/>
    <property type="project" value="UniProtKB-KW"/>
</dbReference>
<accession>A0A1J4KRN4</accession>
<dbReference type="PANTHER" id="PTHR12801:SF45">
    <property type="entry name" value="RNA EXONUCLEASE 4"/>
    <property type="match status" value="1"/>
</dbReference>
<dbReference type="GeneID" id="94833241"/>
<organism evidence="10 11">
    <name type="scientific">Tritrichomonas foetus</name>
    <dbReference type="NCBI Taxonomy" id="1144522"/>
    <lineage>
        <taxon>Eukaryota</taxon>
        <taxon>Metamonada</taxon>
        <taxon>Parabasalia</taxon>
        <taxon>Tritrichomonadida</taxon>
        <taxon>Tritrichomonadidae</taxon>
        <taxon>Tritrichomonas</taxon>
    </lineage>
</organism>
<dbReference type="Gene3D" id="3.30.420.10">
    <property type="entry name" value="Ribonuclease H-like superfamily/Ribonuclease H"/>
    <property type="match status" value="1"/>
</dbReference>
<dbReference type="RefSeq" id="XP_068367089.1">
    <property type="nucleotide sequence ID" value="XM_068498537.1"/>
</dbReference>
<dbReference type="Proteomes" id="UP000179807">
    <property type="component" value="Unassembled WGS sequence"/>
</dbReference>
<keyword evidence="3" id="KW-0698">rRNA processing</keyword>
<evidence type="ECO:0000313" key="10">
    <source>
        <dbReference type="EMBL" id="OHT13953.1"/>
    </source>
</evidence>
<dbReference type="CDD" id="cd06145">
    <property type="entry name" value="REX1_like"/>
    <property type="match status" value="1"/>
</dbReference>
<keyword evidence="4" id="KW-0540">Nuclease</keyword>
<name>A0A1J4KRN4_9EUKA</name>
<keyword evidence="7" id="KW-0539">Nucleus</keyword>
<keyword evidence="11" id="KW-1185">Reference proteome</keyword>
<dbReference type="VEuPathDB" id="TrichDB:TRFO_15712"/>
<dbReference type="FunFam" id="3.30.420.10:FF:000031">
    <property type="entry name" value="RNA exonuclease 1"/>
    <property type="match status" value="1"/>
</dbReference>
<keyword evidence="5" id="KW-0378">Hydrolase</keyword>
<dbReference type="OrthoDB" id="206335at2759"/>
<evidence type="ECO:0000256" key="6">
    <source>
        <dbReference type="ARBA" id="ARBA00022839"/>
    </source>
</evidence>
<dbReference type="EMBL" id="MLAK01000441">
    <property type="protein sequence ID" value="OHT13953.1"/>
    <property type="molecule type" value="Genomic_DNA"/>
</dbReference>
<dbReference type="Pfam" id="PF00929">
    <property type="entry name" value="RNase_T"/>
    <property type="match status" value="1"/>
</dbReference>
<evidence type="ECO:0000256" key="1">
    <source>
        <dbReference type="ARBA" id="ARBA00004123"/>
    </source>
</evidence>
<dbReference type="AlphaFoldDB" id="A0A1J4KRN4"/>
<dbReference type="InterPro" id="IPR012337">
    <property type="entry name" value="RNaseH-like_sf"/>
</dbReference>
<dbReference type="PANTHER" id="PTHR12801">
    <property type="entry name" value="RNA EXONUCLEASE REXO1 / RECO3 FAMILY MEMBER-RELATED"/>
    <property type="match status" value="1"/>
</dbReference>
<evidence type="ECO:0000313" key="11">
    <source>
        <dbReference type="Proteomes" id="UP000179807"/>
    </source>
</evidence>
<dbReference type="GO" id="GO:0010629">
    <property type="term" value="P:negative regulation of gene expression"/>
    <property type="evidence" value="ECO:0007669"/>
    <property type="project" value="UniProtKB-ARBA"/>
</dbReference>
<dbReference type="GO" id="GO:0003676">
    <property type="term" value="F:nucleic acid binding"/>
    <property type="evidence" value="ECO:0007669"/>
    <property type="project" value="InterPro"/>
</dbReference>
<evidence type="ECO:0000259" key="9">
    <source>
        <dbReference type="SMART" id="SM00479"/>
    </source>
</evidence>
<comment type="similarity">
    <text evidence="2">Belongs to the REXO1/REXO3 family.</text>
</comment>
<dbReference type="GO" id="GO:0005634">
    <property type="term" value="C:nucleus"/>
    <property type="evidence" value="ECO:0007669"/>
    <property type="project" value="UniProtKB-SubCell"/>
</dbReference>
<evidence type="ECO:0000256" key="2">
    <source>
        <dbReference type="ARBA" id="ARBA00006357"/>
    </source>
</evidence>
<evidence type="ECO:0000256" key="5">
    <source>
        <dbReference type="ARBA" id="ARBA00022801"/>
    </source>
</evidence>
<comment type="caution">
    <text evidence="10">The sequence shown here is derived from an EMBL/GenBank/DDBJ whole genome shotgun (WGS) entry which is preliminary data.</text>
</comment>
<dbReference type="SMART" id="SM00479">
    <property type="entry name" value="EXOIII"/>
    <property type="match status" value="1"/>
</dbReference>
<keyword evidence="6 10" id="KW-0269">Exonuclease</keyword>
<dbReference type="SUPFAM" id="SSF53098">
    <property type="entry name" value="Ribonuclease H-like"/>
    <property type="match status" value="1"/>
</dbReference>
<dbReference type="InterPro" id="IPR034922">
    <property type="entry name" value="REX1-like_exo"/>
</dbReference>
<dbReference type="InterPro" id="IPR047021">
    <property type="entry name" value="REXO1/3/4-like"/>
</dbReference>
<sequence>MSISYFDIFPDAKLEIKPKPKEELTEELDPNHIGDLIKYLFSQKPPCPWITIDHPALCKRVYVLVFDGLDNSRWNKYRNELSNFSKISEGGYPMVVLAKLKNFLIVPATQTLLGYSLRNRKRYQYKNYEEMLVSLNKQYDNGYPIKPGTELPTFKRPCRYAYFKMEPLTEEQLQSFKELPDTVEHSLDVLAIDCEMISTTVGEEVARLSGVNQEGEMVIDEYFKPLGDVLDYRTHVSGITEEKVKDRELTSEQCLDVLQKIADKHTILIGHSLENDVRVLKLIHERVIDTALLYNMDAKYPNKPPLAKIYAKYIKKDFRTEKNTEGHDSVEDARACLELAKYAMEKPVSEVEGEPELPQLFKTMLENVCKINVFGPDFHINFAGIDDKVECFVKGTIEDVSNSFLESFSNEQPPLTYAYFHQLSRCNLTDEDETEACKQYNLILEQTLEKVPPQSAILIYTANGNLKRLRSSNGGRPGADESRTTEFTQCRQGLLWVVCKNAETV</sequence>
<evidence type="ECO:0000256" key="3">
    <source>
        <dbReference type="ARBA" id="ARBA00022552"/>
    </source>
</evidence>
<comment type="subcellular location">
    <subcellularLocation>
        <location evidence="1">Nucleus</location>
    </subcellularLocation>
</comment>
<evidence type="ECO:0000256" key="4">
    <source>
        <dbReference type="ARBA" id="ARBA00022722"/>
    </source>
</evidence>
<evidence type="ECO:0000256" key="8">
    <source>
        <dbReference type="ARBA" id="ARBA00025599"/>
    </source>
</evidence>
<dbReference type="InterPro" id="IPR036397">
    <property type="entry name" value="RNaseH_sf"/>
</dbReference>
<reference evidence="10" key="1">
    <citation type="submission" date="2016-10" db="EMBL/GenBank/DDBJ databases">
        <authorList>
            <person name="Benchimol M."/>
            <person name="Almeida L.G."/>
            <person name="Vasconcelos A.T."/>
            <person name="Perreira-Neves A."/>
            <person name="Rosa I.A."/>
            <person name="Tasca T."/>
            <person name="Bogo M.R."/>
            <person name="de Souza W."/>
        </authorList>
    </citation>
    <scope>NUCLEOTIDE SEQUENCE [LARGE SCALE GENOMIC DNA]</scope>
    <source>
        <strain evidence="10">K</strain>
    </source>
</reference>
<dbReference type="InterPro" id="IPR013520">
    <property type="entry name" value="Ribonucl_H"/>
</dbReference>
<dbReference type="GO" id="GO:0006364">
    <property type="term" value="P:rRNA processing"/>
    <property type="evidence" value="ECO:0007669"/>
    <property type="project" value="UniProtKB-KW"/>
</dbReference>